<organism evidence="2 3">
    <name type="scientific">Phytophthora nicotianae P1976</name>
    <dbReference type="NCBI Taxonomy" id="1317066"/>
    <lineage>
        <taxon>Eukaryota</taxon>
        <taxon>Sar</taxon>
        <taxon>Stramenopiles</taxon>
        <taxon>Oomycota</taxon>
        <taxon>Peronosporomycetes</taxon>
        <taxon>Peronosporales</taxon>
        <taxon>Peronosporaceae</taxon>
        <taxon>Phytophthora</taxon>
    </lineage>
</organism>
<dbReference type="EMBL" id="ANJA01002675">
    <property type="protein sequence ID" value="ETO68365.1"/>
    <property type="molecule type" value="Genomic_DNA"/>
</dbReference>
<evidence type="ECO:0000313" key="2">
    <source>
        <dbReference type="EMBL" id="ETO68365.1"/>
    </source>
</evidence>
<evidence type="ECO:0000259" key="1">
    <source>
        <dbReference type="Pfam" id="PF21056"/>
    </source>
</evidence>
<feature type="non-terminal residue" evidence="2">
    <location>
        <position position="1"/>
    </location>
</feature>
<dbReference type="PANTHER" id="PTHR31569">
    <property type="entry name" value="SWIM-TYPE DOMAIN-CONTAINING PROTEIN"/>
    <property type="match status" value="1"/>
</dbReference>
<comment type="caution">
    <text evidence="2">The sequence shown here is derived from an EMBL/GenBank/DDBJ whole genome shotgun (WGS) entry which is preliminary data.</text>
</comment>
<dbReference type="AlphaFoldDB" id="A0A080ZP04"/>
<dbReference type="InterPro" id="IPR048324">
    <property type="entry name" value="ZSWIM1-3_RNaseH-like"/>
</dbReference>
<dbReference type="Proteomes" id="UP000028582">
    <property type="component" value="Unassembled WGS sequence"/>
</dbReference>
<reference evidence="2 3" key="1">
    <citation type="submission" date="2013-11" db="EMBL/GenBank/DDBJ databases">
        <title>The Genome Sequence of Phytophthora parasitica P1976.</title>
        <authorList>
            <consortium name="The Broad Institute Genomics Platform"/>
            <person name="Russ C."/>
            <person name="Tyler B."/>
            <person name="Panabieres F."/>
            <person name="Shan W."/>
            <person name="Tripathy S."/>
            <person name="Grunwald N."/>
            <person name="Machado M."/>
            <person name="Johnson C.S."/>
            <person name="Walker B."/>
            <person name="Young S."/>
            <person name="Zeng Q."/>
            <person name="Gargeya S."/>
            <person name="Fitzgerald M."/>
            <person name="Haas B."/>
            <person name="Abouelleil A."/>
            <person name="Allen A.W."/>
            <person name="Alvarado L."/>
            <person name="Arachchi H.M."/>
            <person name="Berlin A.M."/>
            <person name="Chapman S.B."/>
            <person name="Gainer-Dewar J."/>
            <person name="Goldberg J."/>
            <person name="Griggs A."/>
            <person name="Gujja S."/>
            <person name="Hansen M."/>
            <person name="Howarth C."/>
            <person name="Imamovic A."/>
            <person name="Ireland A."/>
            <person name="Larimer J."/>
            <person name="McCowan C."/>
            <person name="Murphy C."/>
            <person name="Pearson M."/>
            <person name="Poon T.W."/>
            <person name="Priest M."/>
            <person name="Roberts A."/>
            <person name="Saif S."/>
            <person name="Shea T."/>
            <person name="Sisk P."/>
            <person name="Sykes S."/>
            <person name="Wortman J."/>
            <person name="Nusbaum C."/>
            <person name="Birren B."/>
        </authorList>
    </citation>
    <scope>NUCLEOTIDE SEQUENCE [LARGE SCALE GENOMIC DNA]</scope>
    <source>
        <strain evidence="2 3">P1976</strain>
    </source>
</reference>
<protein>
    <recommendedName>
        <fullName evidence="1">ZSWIM1/3 RNaseH-like domain-containing protein</fullName>
    </recommendedName>
</protein>
<gene>
    <name evidence="2" type="ORF">F444_14778</name>
</gene>
<dbReference type="PANTHER" id="PTHR31569:SF4">
    <property type="entry name" value="SWIM-TYPE DOMAIN-CONTAINING PROTEIN"/>
    <property type="match status" value="1"/>
</dbReference>
<dbReference type="InterPro" id="IPR052579">
    <property type="entry name" value="Zinc_finger_SWIM"/>
</dbReference>
<name>A0A080ZP04_PHYNI</name>
<feature type="domain" description="ZSWIM1/3 RNaseH-like" evidence="1">
    <location>
        <begin position="162"/>
        <end position="194"/>
    </location>
</feature>
<evidence type="ECO:0000313" key="3">
    <source>
        <dbReference type="Proteomes" id="UP000028582"/>
    </source>
</evidence>
<sequence length="366" mass="42596">NHTHSHSNSETQASSYLTTATLPLDNQNLEDVKTLTDARVSSTHITNFLNDRIGCKVTPQQTRNLIRSIMGQDSAQDRMKDLLHALRQLDGSDVLVIQDQLDITCGVIMQTKVQKMMFDRWGENLTMDFTHSTNNLGYHLGEYAKATILIEVWSSLRVRAEEKNPEWKDVKSVVIDKDFLEWQVLEQTFPNAQIVLCQFHAITYWKKVVKRKEFRLRVADREDLLDLMTKLLYCRTQDAYQSGYYALKENCRAARKSAFFAYFKKNWHSCRIMWSNYTRGKHFTVGNTTTNRIESNWKYLKMLLGLKTRIDKTLAGLLQHQMIIMRQIVSAIEKQHSSSRLPKTVPSLLRAVARRLSPYMLEKVKK</sequence>
<dbReference type="Pfam" id="PF21056">
    <property type="entry name" value="ZSWIM1-3_RNaseH-like"/>
    <property type="match status" value="2"/>
</dbReference>
<accession>A0A080ZP04</accession>
<feature type="domain" description="ZSWIM1/3 RNaseH-like" evidence="1">
    <location>
        <begin position="90"/>
        <end position="140"/>
    </location>
</feature>
<proteinExistence type="predicted"/>